<organism evidence="7 8">
    <name type="scientific">Aquimarina celericrescens</name>
    <dbReference type="NCBI Taxonomy" id="1964542"/>
    <lineage>
        <taxon>Bacteria</taxon>
        <taxon>Pseudomonadati</taxon>
        <taxon>Bacteroidota</taxon>
        <taxon>Flavobacteriia</taxon>
        <taxon>Flavobacteriales</taxon>
        <taxon>Flavobacteriaceae</taxon>
        <taxon>Aquimarina</taxon>
    </lineage>
</organism>
<evidence type="ECO:0000256" key="3">
    <source>
        <dbReference type="PIRNR" id="PIRNR036492"/>
    </source>
</evidence>
<comment type="similarity">
    <text evidence="1 3 5">Belongs to the aldehyde dehydrogenase family.</text>
</comment>
<dbReference type="PROSITE" id="PS00687">
    <property type="entry name" value="ALDEHYDE_DEHYDR_GLU"/>
    <property type="match status" value="1"/>
</dbReference>
<dbReference type="Gene3D" id="3.40.309.10">
    <property type="entry name" value="Aldehyde Dehydrogenase, Chain A, domain 2"/>
    <property type="match status" value="1"/>
</dbReference>
<evidence type="ECO:0000313" key="7">
    <source>
        <dbReference type="EMBL" id="MFD2186978.1"/>
    </source>
</evidence>
<sequence length="454" mass="51476">MNYQEIINQQRAFFNTHTTKNISFRIKELKRLKDILKKNENQLYESIYKDFKKSEFETYTTELSIIYHEIDLAIKKVKKWARQKRASIGLANLPGKSYIIPEPYGTVLVIGAWNYPYQLSLCPAVAAIAAGCTVILKPSEVPSRTSATMAQLINENFDPNFFKVVEGGVQETTDLLDVKFDKIFFTGSVPVGKIIYQAAAKHLTPVTLELGGKSPAIITKDVNVDMTAKRLVWAKFLNAGQTCIAPDYVMVQSGIKDKFLTAVKKYIDQSEYHVDNDNYTQIINDKNFERLIGMIEQDKIYLGGKGNKEERVIPPTVMKNVDFSDKVMEDEIFGPILPILSFDTIEEAIQKVRQLSKPLSCYVFTKNSTIKKKILTEISFGGGAVNDAVMHFTEQTLPFGGVGDSGIGNYHGKYGFETFSHYKSVLQKPFWIEPNLKYPPYSKTKFKWLKRILG</sequence>
<keyword evidence="2 3" id="KW-0560">Oxidoreductase</keyword>
<dbReference type="PANTHER" id="PTHR43570">
    <property type="entry name" value="ALDEHYDE DEHYDROGENASE"/>
    <property type="match status" value="1"/>
</dbReference>
<dbReference type="PANTHER" id="PTHR43570:SF16">
    <property type="entry name" value="ALDEHYDE DEHYDROGENASE TYPE III, ISOFORM Q"/>
    <property type="match status" value="1"/>
</dbReference>
<feature type="domain" description="Aldehyde dehydrogenase" evidence="6">
    <location>
        <begin position="4"/>
        <end position="425"/>
    </location>
</feature>
<dbReference type="PIRSF" id="PIRSF036492">
    <property type="entry name" value="ALDH"/>
    <property type="match status" value="1"/>
</dbReference>
<dbReference type="Pfam" id="PF00171">
    <property type="entry name" value="Aldedh"/>
    <property type="match status" value="1"/>
</dbReference>
<dbReference type="PROSITE" id="PS00070">
    <property type="entry name" value="ALDEHYDE_DEHYDR_CYS"/>
    <property type="match status" value="1"/>
</dbReference>
<dbReference type="SUPFAM" id="SSF53720">
    <property type="entry name" value="ALDH-like"/>
    <property type="match status" value="1"/>
</dbReference>
<protein>
    <recommendedName>
        <fullName evidence="3">Aldehyde dehydrogenase</fullName>
    </recommendedName>
</protein>
<dbReference type="RefSeq" id="WP_378319977.1">
    <property type="nucleotide sequence ID" value="NZ_JBHUHY010000007.1"/>
</dbReference>
<dbReference type="InterPro" id="IPR012394">
    <property type="entry name" value="Aldehyde_DH_NAD(P)"/>
</dbReference>
<keyword evidence="8" id="KW-1185">Reference proteome</keyword>
<proteinExistence type="inferred from homology"/>
<dbReference type="InterPro" id="IPR016163">
    <property type="entry name" value="Ald_DH_C"/>
</dbReference>
<feature type="active site" evidence="4">
    <location>
        <position position="209"/>
    </location>
</feature>
<dbReference type="EMBL" id="JBHUHY010000007">
    <property type="protein sequence ID" value="MFD2186978.1"/>
    <property type="molecule type" value="Genomic_DNA"/>
</dbReference>
<evidence type="ECO:0000256" key="1">
    <source>
        <dbReference type="ARBA" id="ARBA00009986"/>
    </source>
</evidence>
<name>A0ABW5AVG2_9FLAO</name>
<gene>
    <name evidence="7" type="ORF">ACFSJT_09255</name>
</gene>
<comment type="caution">
    <text evidence="7">The sequence shown here is derived from an EMBL/GenBank/DDBJ whole genome shotgun (WGS) entry which is preliminary data.</text>
</comment>
<dbReference type="CDD" id="cd07136">
    <property type="entry name" value="ALDH_YwdH-P39616"/>
    <property type="match status" value="1"/>
</dbReference>
<evidence type="ECO:0000259" key="6">
    <source>
        <dbReference type="Pfam" id="PF00171"/>
    </source>
</evidence>
<evidence type="ECO:0000313" key="8">
    <source>
        <dbReference type="Proteomes" id="UP001597344"/>
    </source>
</evidence>
<dbReference type="Proteomes" id="UP001597344">
    <property type="component" value="Unassembled WGS sequence"/>
</dbReference>
<dbReference type="Gene3D" id="3.40.605.10">
    <property type="entry name" value="Aldehyde Dehydrogenase, Chain A, domain 1"/>
    <property type="match status" value="1"/>
</dbReference>
<dbReference type="InterPro" id="IPR016162">
    <property type="entry name" value="Ald_DH_N"/>
</dbReference>
<evidence type="ECO:0000256" key="5">
    <source>
        <dbReference type="RuleBase" id="RU003345"/>
    </source>
</evidence>
<dbReference type="InterPro" id="IPR029510">
    <property type="entry name" value="Ald_DH_CS_GLU"/>
</dbReference>
<dbReference type="InterPro" id="IPR016160">
    <property type="entry name" value="Ald_DH_CS_CYS"/>
</dbReference>
<dbReference type="InterPro" id="IPR015590">
    <property type="entry name" value="Aldehyde_DH_dom"/>
</dbReference>
<dbReference type="InterPro" id="IPR016161">
    <property type="entry name" value="Ald_DH/histidinol_DH"/>
</dbReference>
<reference evidence="8" key="1">
    <citation type="journal article" date="2019" name="Int. J. Syst. Evol. Microbiol.">
        <title>The Global Catalogue of Microorganisms (GCM) 10K type strain sequencing project: providing services to taxonomists for standard genome sequencing and annotation.</title>
        <authorList>
            <consortium name="The Broad Institute Genomics Platform"/>
            <consortium name="The Broad Institute Genome Sequencing Center for Infectious Disease"/>
            <person name="Wu L."/>
            <person name="Ma J."/>
        </authorList>
    </citation>
    <scope>NUCLEOTIDE SEQUENCE [LARGE SCALE GENOMIC DNA]</scope>
    <source>
        <strain evidence="8">DT92</strain>
    </source>
</reference>
<evidence type="ECO:0000256" key="4">
    <source>
        <dbReference type="PROSITE-ProRule" id="PRU10007"/>
    </source>
</evidence>
<evidence type="ECO:0000256" key="2">
    <source>
        <dbReference type="ARBA" id="ARBA00023002"/>
    </source>
</evidence>
<accession>A0ABW5AVG2</accession>